<dbReference type="EMBL" id="CP002175">
    <property type="protein sequence ID" value="ADO77859.1"/>
    <property type="molecule type" value="Genomic_DNA"/>
</dbReference>
<dbReference type="PANTHER" id="PTHR37163">
    <property type="entry name" value="CONSERVED PROTEIN"/>
    <property type="match status" value="1"/>
</dbReference>
<dbReference type="PATRIC" id="fig|572479.3.peg.1766"/>
<dbReference type="RefSeq" id="WP_014553876.1">
    <property type="nucleotide sequence ID" value="NC_017455.1"/>
</dbReference>
<dbReference type="HOGENOM" id="CLU_097805_2_1_9"/>
<evidence type="ECO:0000313" key="2">
    <source>
        <dbReference type="Proteomes" id="UP000006866"/>
    </source>
</evidence>
<protein>
    <recommendedName>
        <fullName evidence="3">DUF501 domain-containing protein</fullName>
    </recommendedName>
</protein>
<evidence type="ECO:0008006" key="3">
    <source>
        <dbReference type="Google" id="ProtNLM"/>
    </source>
</evidence>
<dbReference type="STRING" id="572479.Hprae_1734"/>
<name>E3DQ82_HALPG</name>
<reference evidence="1 2" key="2">
    <citation type="journal article" date="2011" name="Stand. Genomic Sci.">
        <title>Complete genome sequence of the extremely halophilic Halanaerobium praevalens type strain (GSL).</title>
        <authorList>
            <person name="Ivanova N."/>
            <person name="Sikorski J."/>
            <person name="Chertkov O."/>
            <person name="Nolan M."/>
            <person name="Lucas S."/>
            <person name="Hammon N."/>
            <person name="Deshpande S."/>
            <person name="Cheng J.F."/>
            <person name="Tapia R."/>
            <person name="Han C."/>
            <person name="Goodwin L."/>
            <person name="Pitluck S."/>
            <person name="Huntemann M."/>
            <person name="Liolios K."/>
            <person name="Pagani I."/>
            <person name="Mavromatis K."/>
            <person name="Ovchinikova G."/>
            <person name="Pati A."/>
            <person name="Chen A."/>
            <person name="Palaniappan K."/>
            <person name="Land M."/>
            <person name="Hauser L."/>
            <person name="Brambilla E.M."/>
            <person name="Kannan K.P."/>
            <person name="Rohde M."/>
            <person name="Tindall B.J."/>
            <person name="Goker M."/>
            <person name="Detter J.C."/>
            <person name="Woyke T."/>
            <person name="Bristow J."/>
            <person name="Eisen J.A."/>
            <person name="Markowitz V."/>
            <person name="Hugenholtz P."/>
            <person name="Kyrpides N.C."/>
            <person name="Klenk H.P."/>
            <person name="Lapidus A."/>
        </authorList>
    </citation>
    <scope>NUCLEOTIDE SEQUENCE [LARGE SCALE GENOMIC DNA]</scope>
    <source>
        <strain evidence="2">ATCC 33744 / DSM 2228 / GSL</strain>
    </source>
</reference>
<dbReference type="AlphaFoldDB" id="E3DQ82"/>
<gene>
    <name evidence="1" type="ordered locus">Hprae_1734</name>
</gene>
<reference evidence="2" key="1">
    <citation type="submission" date="2010-10" db="EMBL/GenBank/DDBJ databases">
        <title>The complete genome of Halanaerobium praevalens DSM 2228.</title>
        <authorList>
            <consortium name="US DOE Joint Genome Institute (JGI-PGF)"/>
            <person name="Lucas S."/>
            <person name="Copeland A."/>
            <person name="Lapidus A."/>
            <person name="Glavina del Rio T."/>
            <person name="Dalin E."/>
            <person name="Tice H."/>
            <person name="Bruce D."/>
            <person name="Goodwin L."/>
            <person name="Pitluck S."/>
            <person name="Kyrpides N."/>
            <person name="Mavromatis K."/>
            <person name="Ivanova N."/>
            <person name="Ovchinnikova G."/>
            <person name="Chertkov O."/>
            <person name="Detter J.C."/>
            <person name="Han C."/>
            <person name="Larimer F."/>
            <person name="Land M."/>
            <person name="Hauser L."/>
            <person name="Markowitz V."/>
            <person name="Cheng J.-F."/>
            <person name="Hugenholtz P."/>
            <person name="Woyke T."/>
            <person name="Wu D."/>
            <person name="Tindall B."/>
            <person name="Pomrenke H.G."/>
            <person name="Brambilla E."/>
            <person name="Klenk H.-P."/>
            <person name="Eisen J.A."/>
        </authorList>
    </citation>
    <scope>NUCLEOTIDE SEQUENCE [LARGE SCALE GENOMIC DNA]</scope>
    <source>
        <strain evidence="2">ATCC 33744 / DSM 2228 / GSL</strain>
    </source>
</reference>
<evidence type="ECO:0000313" key="1">
    <source>
        <dbReference type="EMBL" id="ADO77859.1"/>
    </source>
</evidence>
<proteinExistence type="predicted"/>
<dbReference type="InterPro" id="IPR007511">
    <property type="entry name" value="DUF501"/>
</dbReference>
<dbReference type="KEGG" id="hpk:Hprae_1734"/>
<dbReference type="OrthoDB" id="13546at2"/>
<dbReference type="eggNOG" id="COG1507">
    <property type="taxonomic scope" value="Bacteria"/>
</dbReference>
<organism evidence="1 2">
    <name type="scientific">Halanaerobium praevalens (strain ATCC 33744 / DSM 2228 / GSL)</name>
    <dbReference type="NCBI Taxonomy" id="572479"/>
    <lineage>
        <taxon>Bacteria</taxon>
        <taxon>Bacillati</taxon>
        <taxon>Bacillota</taxon>
        <taxon>Clostridia</taxon>
        <taxon>Halanaerobiales</taxon>
        <taxon>Halanaerobiaceae</taxon>
        <taxon>Halanaerobium</taxon>
    </lineage>
</organism>
<dbReference type="PANTHER" id="PTHR37163:SF1">
    <property type="entry name" value="DUF501 DOMAIN-CONTAINING PROTEIN"/>
    <property type="match status" value="1"/>
</dbReference>
<dbReference type="Proteomes" id="UP000006866">
    <property type="component" value="Chromosome"/>
</dbReference>
<dbReference type="Pfam" id="PF04417">
    <property type="entry name" value="DUF501"/>
    <property type="match status" value="1"/>
</dbReference>
<sequence>MNDKKIIELQLDRKINNFLETAVRCPFSFPAVITVNPFINKIAAPTIYWLSCPYLTYQVDRLEAESDLISKLGKKLQGNINFKNKMDKTHSKYAKNRLELLSNEQKSKAKNISEDLYKTLTESGVGGIRDKKGIKCLHTHLADFLVDHFNPVGKIVFNKINWPKKCNICQERVDGFESSCN</sequence>
<keyword evidence="2" id="KW-1185">Reference proteome</keyword>
<accession>E3DQ82</accession>